<dbReference type="PANTHER" id="PTHR48413">
    <property type="match status" value="1"/>
</dbReference>
<keyword evidence="2" id="KW-0456">Lyase</keyword>
<dbReference type="InterPro" id="IPR036112">
    <property type="entry name" value="ComA_synth_sf"/>
</dbReference>
<evidence type="ECO:0000313" key="2">
    <source>
        <dbReference type="EMBL" id="MFD0872115.1"/>
    </source>
</evidence>
<dbReference type="InterPro" id="IPR003830">
    <property type="entry name" value="ComA_synth"/>
</dbReference>
<dbReference type="RefSeq" id="WP_379291387.1">
    <property type="nucleotide sequence ID" value="NZ_JBHTIU010000100.1"/>
</dbReference>
<dbReference type="SUPFAM" id="SSF102110">
    <property type="entry name" value="(2r)-phospho-3-sulfolactate synthase ComA"/>
    <property type="match status" value="1"/>
</dbReference>
<gene>
    <name evidence="2" type="ORF">ACFQ03_23640</name>
</gene>
<organism evidence="2 3">
    <name type="scientific">Paenibacillus residui</name>
    <dbReference type="NCBI Taxonomy" id="629724"/>
    <lineage>
        <taxon>Bacteria</taxon>
        <taxon>Bacillati</taxon>
        <taxon>Bacillota</taxon>
        <taxon>Bacilli</taxon>
        <taxon>Bacillales</taxon>
        <taxon>Paenibacillaceae</taxon>
        <taxon>Paenibacillus</taxon>
    </lineage>
</organism>
<dbReference type="InterPro" id="IPR013785">
    <property type="entry name" value="Aldolase_TIM"/>
</dbReference>
<sequence length="308" mass="33900">MEATSLDWHPLLSDPTRSRLEKPRTCGKTMVIDKGLGLHALEDLLATTAPYIDMIKIGFGTSPLYPKRLLARKVEMTKAFGIDIYPGGTFLEVAVHGGAVDEYFAMIKEIGFNSIEISDGIIDLDRRRRNELISCALSHGLKVYTEYGKKGWGSTIEASELVETVNEDIRLGAELVTIEGRESGAGVGIFDENGECRDDQIEQVLSQIPGQHILMWEAPQKSQQVHLINRLGPTINLGNVAPQEVLSLEALRRGLRADTFTLAAAAQKFDIETDPAAKTGDSLNLGYEASEWRIDEPLAKVSSLHKLK</sequence>
<evidence type="ECO:0000313" key="3">
    <source>
        <dbReference type="Proteomes" id="UP001597120"/>
    </source>
</evidence>
<comment type="caution">
    <text evidence="2">The sequence shown here is derived from an EMBL/GenBank/DDBJ whole genome shotgun (WGS) entry which is preliminary data.</text>
</comment>
<keyword evidence="3" id="KW-1185">Reference proteome</keyword>
<dbReference type="PANTHER" id="PTHR48413:SF1">
    <property type="entry name" value="PROTEIN HEAT-STRESS-ASSOCIATED 32"/>
    <property type="match status" value="1"/>
</dbReference>
<dbReference type="GO" id="GO:0043817">
    <property type="term" value="F:phosphosulfolactate synthase activity"/>
    <property type="evidence" value="ECO:0007669"/>
    <property type="project" value="UniProtKB-EC"/>
</dbReference>
<dbReference type="EC" id="4.4.1.19" evidence="2"/>
<protein>
    <submittedName>
        <fullName evidence="2">Phosphosulfolactate synthase</fullName>
        <ecNumber evidence="2">4.4.1.19</ecNumber>
    </submittedName>
</protein>
<dbReference type="EMBL" id="JBHTIU010000100">
    <property type="protein sequence ID" value="MFD0872115.1"/>
    <property type="molecule type" value="Genomic_DNA"/>
</dbReference>
<proteinExistence type="inferred from homology"/>
<dbReference type="Gene3D" id="3.20.20.70">
    <property type="entry name" value="Aldolase class I"/>
    <property type="match status" value="1"/>
</dbReference>
<reference evidence="3" key="1">
    <citation type="journal article" date="2019" name="Int. J. Syst. Evol. Microbiol.">
        <title>The Global Catalogue of Microorganisms (GCM) 10K type strain sequencing project: providing services to taxonomists for standard genome sequencing and annotation.</title>
        <authorList>
            <consortium name="The Broad Institute Genomics Platform"/>
            <consortium name="The Broad Institute Genome Sequencing Center for Infectious Disease"/>
            <person name="Wu L."/>
            <person name="Ma J."/>
        </authorList>
    </citation>
    <scope>NUCLEOTIDE SEQUENCE [LARGE SCALE GENOMIC DNA]</scope>
    <source>
        <strain evidence="3">CCUG 57263</strain>
    </source>
</reference>
<comment type="similarity">
    <text evidence="1">Belongs to the phosphosulfolactate synthase family.</text>
</comment>
<accession>A0ABW3DF74</accession>
<name>A0ABW3DF74_9BACL</name>
<evidence type="ECO:0000256" key="1">
    <source>
        <dbReference type="ARBA" id="ARBA00010424"/>
    </source>
</evidence>
<dbReference type="Proteomes" id="UP001597120">
    <property type="component" value="Unassembled WGS sequence"/>
</dbReference>
<dbReference type="Pfam" id="PF02679">
    <property type="entry name" value="ComA"/>
    <property type="match status" value="1"/>
</dbReference>